<dbReference type="InterPro" id="IPR002810">
    <property type="entry name" value="NfeD-like_C"/>
</dbReference>
<feature type="transmembrane region" description="Helical" evidence="5">
    <location>
        <begin position="53"/>
        <end position="76"/>
    </location>
</feature>
<feature type="domain" description="NfeD integral membrane" evidence="7">
    <location>
        <begin position="5"/>
        <end position="71"/>
    </location>
</feature>
<dbReference type="InterPro" id="IPR056739">
    <property type="entry name" value="NfeD_membrane"/>
</dbReference>
<gene>
    <name evidence="8" type="ORF">WMO37_03415</name>
</gene>
<evidence type="ECO:0000256" key="1">
    <source>
        <dbReference type="ARBA" id="ARBA00004141"/>
    </source>
</evidence>
<name>A0ABV1H316_9FIRM</name>
<dbReference type="SUPFAM" id="SSF141322">
    <property type="entry name" value="NfeD domain-like"/>
    <property type="match status" value="1"/>
</dbReference>
<dbReference type="PANTHER" id="PTHR33507:SF3">
    <property type="entry name" value="INNER MEMBRANE PROTEIN YBBJ"/>
    <property type="match status" value="1"/>
</dbReference>
<evidence type="ECO:0000256" key="3">
    <source>
        <dbReference type="ARBA" id="ARBA00022989"/>
    </source>
</evidence>
<dbReference type="InterPro" id="IPR052165">
    <property type="entry name" value="Membrane_assoc_protease"/>
</dbReference>
<sequence>MDGFMILGIVLLAAGFLFVGIETLIPGFGAPGILGGCCLVAGVFLIADSVQEAVIIVAVVLLLLAVLIFTLVTLLAKGRLKTPIILNDRMNKEEGYISSTDLQYLVGKKGVVTTDLHPAGKVRIEDVEFDVISDGAFLEKGTLVEIYKISNSSLVVRKARQE</sequence>
<evidence type="ECO:0000259" key="6">
    <source>
        <dbReference type="Pfam" id="PF01957"/>
    </source>
</evidence>
<evidence type="ECO:0000259" key="7">
    <source>
        <dbReference type="Pfam" id="PF24961"/>
    </source>
</evidence>
<proteinExistence type="predicted"/>
<dbReference type="Pfam" id="PF24961">
    <property type="entry name" value="NfeD_membrane"/>
    <property type="match status" value="1"/>
</dbReference>
<comment type="subcellular location">
    <subcellularLocation>
        <location evidence="1">Membrane</location>
        <topology evidence="1">Multi-pass membrane protein</topology>
    </subcellularLocation>
</comment>
<evidence type="ECO:0000256" key="4">
    <source>
        <dbReference type="ARBA" id="ARBA00023136"/>
    </source>
</evidence>
<evidence type="ECO:0000313" key="8">
    <source>
        <dbReference type="EMBL" id="MEQ2554064.1"/>
    </source>
</evidence>
<keyword evidence="4 5" id="KW-0472">Membrane</keyword>
<evidence type="ECO:0000256" key="5">
    <source>
        <dbReference type="SAM" id="Phobius"/>
    </source>
</evidence>
<dbReference type="Proteomes" id="UP001546774">
    <property type="component" value="Unassembled WGS sequence"/>
</dbReference>
<protein>
    <submittedName>
        <fullName evidence="8">NfeD family protein</fullName>
    </submittedName>
</protein>
<reference evidence="8" key="1">
    <citation type="submission" date="2024-03" db="EMBL/GenBank/DDBJ databases">
        <title>Human intestinal bacterial collection.</title>
        <authorList>
            <person name="Pauvert C."/>
            <person name="Hitch T.C.A."/>
            <person name="Clavel T."/>
        </authorList>
    </citation>
    <scope>NUCLEOTIDE SEQUENCE [LARGE SCALE GENOMIC DNA]</scope>
    <source>
        <strain evidence="8">CLA-AA-H89B</strain>
    </source>
</reference>
<accession>A0ABV1H316</accession>
<dbReference type="Pfam" id="PF01957">
    <property type="entry name" value="NfeD"/>
    <property type="match status" value="1"/>
</dbReference>
<keyword evidence="9" id="KW-1185">Reference proteome</keyword>
<evidence type="ECO:0000313" key="9">
    <source>
        <dbReference type="Proteomes" id="UP001546774"/>
    </source>
</evidence>
<dbReference type="EMBL" id="JBBMFS010000002">
    <property type="protein sequence ID" value="MEQ2554064.1"/>
    <property type="molecule type" value="Genomic_DNA"/>
</dbReference>
<feature type="transmembrane region" description="Helical" evidence="5">
    <location>
        <begin position="6"/>
        <end position="21"/>
    </location>
</feature>
<keyword evidence="2 5" id="KW-0812">Transmembrane</keyword>
<evidence type="ECO:0000256" key="2">
    <source>
        <dbReference type="ARBA" id="ARBA00022692"/>
    </source>
</evidence>
<keyword evidence="3 5" id="KW-1133">Transmembrane helix</keyword>
<feature type="transmembrane region" description="Helical" evidence="5">
    <location>
        <begin position="28"/>
        <end position="47"/>
    </location>
</feature>
<feature type="domain" description="NfeD-like C-terminal" evidence="6">
    <location>
        <begin position="105"/>
        <end position="158"/>
    </location>
</feature>
<comment type="caution">
    <text evidence="8">The sequence shown here is derived from an EMBL/GenBank/DDBJ whole genome shotgun (WGS) entry which is preliminary data.</text>
</comment>
<organism evidence="8 9">
    <name type="scientific">Lachnospira intestinalis</name>
    <dbReference type="NCBI Taxonomy" id="3133158"/>
    <lineage>
        <taxon>Bacteria</taxon>
        <taxon>Bacillati</taxon>
        <taxon>Bacillota</taxon>
        <taxon>Clostridia</taxon>
        <taxon>Lachnospirales</taxon>
        <taxon>Lachnospiraceae</taxon>
        <taxon>Lachnospira</taxon>
    </lineage>
</organism>
<dbReference type="Gene3D" id="2.40.50.140">
    <property type="entry name" value="Nucleic acid-binding proteins"/>
    <property type="match status" value="1"/>
</dbReference>
<dbReference type="InterPro" id="IPR012340">
    <property type="entry name" value="NA-bd_OB-fold"/>
</dbReference>
<dbReference type="PANTHER" id="PTHR33507">
    <property type="entry name" value="INNER MEMBRANE PROTEIN YBBJ"/>
    <property type="match status" value="1"/>
</dbReference>